<name>A4BY40_9FLAO</name>
<evidence type="ECO:0000313" key="2">
    <source>
        <dbReference type="Proteomes" id="UP000003053"/>
    </source>
</evidence>
<dbReference type="EMBL" id="AAOG01000001">
    <property type="protein sequence ID" value="EAR13881.1"/>
    <property type="molecule type" value="Genomic_DNA"/>
</dbReference>
<comment type="caution">
    <text evidence="1">The sequence shown here is derived from an EMBL/GenBank/DDBJ whole genome shotgun (WGS) entry which is preliminary data.</text>
</comment>
<reference evidence="1 2" key="1">
    <citation type="submission" date="2006-02" db="EMBL/GenBank/DDBJ databases">
        <authorList>
            <person name="Murray A."/>
            <person name="Staley J."/>
            <person name="Ferriera S."/>
            <person name="Johnson J."/>
            <person name="Kravitz S."/>
            <person name="Halpern A."/>
            <person name="Remington K."/>
            <person name="Beeson K."/>
            <person name="Tran B."/>
            <person name="Rogers Y.-H."/>
            <person name="Friedman R."/>
            <person name="Venter J.C."/>
        </authorList>
    </citation>
    <scope>NUCLEOTIDE SEQUENCE [LARGE SCALE GENOMIC DNA]</scope>
    <source>
        <strain evidence="1 2">23-P</strain>
    </source>
</reference>
<keyword evidence="2" id="KW-1185">Reference proteome</keyword>
<dbReference type="STRING" id="313594.PI23P_05267"/>
<accession>A4BY40</accession>
<dbReference type="AlphaFoldDB" id="A4BY40"/>
<gene>
    <name evidence="1" type="ORF">PI23P_05267</name>
</gene>
<evidence type="ECO:0000313" key="1">
    <source>
        <dbReference type="EMBL" id="EAR13881.1"/>
    </source>
</evidence>
<sequence length="57" mass="6876">MVSQSTSYNEKSFGLSKLFSLQEDSSFRLYLKLKPRMPKKNQKTPSLFFKKERFFYI</sequence>
<protein>
    <submittedName>
        <fullName evidence="1">Uncharacterized protein</fullName>
    </submittedName>
</protein>
<proteinExistence type="predicted"/>
<organism evidence="1 2">
    <name type="scientific">Polaribacter irgensii 23-P</name>
    <dbReference type="NCBI Taxonomy" id="313594"/>
    <lineage>
        <taxon>Bacteria</taxon>
        <taxon>Pseudomonadati</taxon>
        <taxon>Bacteroidota</taxon>
        <taxon>Flavobacteriia</taxon>
        <taxon>Flavobacteriales</taxon>
        <taxon>Flavobacteriaceae</taxon>
    </lineage>
</organism>
<dbReference type="HOGENOM" id="CLU_2992795_0_0_10"/>
<dbReference type="Proteomes" id="UP000003053">
    <property type="component" value="Unassembled WGS sequence"/>
</dbReference>